<evidence type="ECO:0008006" key="3">
    <source>
        <dbReference type="Google" id="ProtNLM"/>
    </source>
</evidence>
<organism evidence="2">
    <name type="scientific">bioreactor metagenome</name>
    <dbReference type="NCBI Taxonomy" id="1076179"/>
    <lineage>
        <taxon>unclassified sequences</taxon>
        <taxon>metagenomes</taxon>
        <taxon>ecological metagenomes</taxon>
    </lineage>
</organism>
<dbReference type="InterPro" id="IPR005064">
    <property type="entry name" value="BUG"/>
</dbReference>
<dbReference type="PROSITE" id="PS51257">
    <property type="entry name" value="PROKAR_LIPOPROTEIN"/>
    <property type="match status" value="1"/>
</dbReference>
<name>A0A644X2A4_9ZZZZ</name>
<protein>
    <recommendedName>
        <fullName evidence="3">Tripartite tricarboxylate transporter family receptor</fullName>
    </recommendedName>
</protein>
<dbReference type="Gene3D" id="3.40.190.150">
    <property type="entry name" value="Bordetella uptake gene, domain 1"/>
    <property type="match status" value="1"/>
</dbReference>
<dbReference type="EMBL" id="VSSQ01001639">
    <property type="protein sequence ID" value="MPM10011.1"/>
    <property type="molecule type" value="Genomic_DNA"/>
</dbReference>
<feature type="compositionally biased region" description="Low complexity" evidence="1">
    <location>
        <begin position="24"/>
        <end position="48"/>
    </location>
</feature>
<dbReference type="AlphaFoldDB" id="A0A644X2A4"/>
<feature type="region of interest" description="Disordered" evidence="1">
    <location>
        <begin position="24"/>
        <end position="51"/>
    </location>
</feature>
<dbReference type="PIRSF" id="PIRSF017082">
    <property type="entry name" value="YflP"/>
    <property type="match status" value="1"/>
</dbReference>
<proteinExistence type="predicted"/>
<gene>
    <name evidence="2" type="ORF">SDC9_56335</name>
</gene>
<dbReference type="CDD" id="cd07012">
    <property type="entry name" value="PBP2_Bug_TTT"/>
    <property type="match status" value="1"/>
</dbReference>
<dbReference type="Pfam" id="PF03401">
    <property type="entry name" value="TctC"/>
    <property type="match status" value="1"/>
</dbReference>
<accession>A0A644X2A4</accession>
<dbReference type="Gene3D" id="3.40.190.10">
    <property type="entry name" value="Periplasmic binding protein-like II"/>
    <property type="match status" value="1"/>
</dbReference>
<reference evidence="2" key="1">
    <citation type="submission" date="2019-08" db="EMBL/GenBank/DDBJ databases">
        <authorList>
            <person name="Kucharzyk K."/>
            <person name="Murdoch R.W."/>
            <person name="Higgins S."/>
            <person name="Loffler F."/>
        </authorList>
    </citation>
    <scope>NUCLEOTIDE SEQUENCE</scope>
</reference>
<dbReference type="PANTHER" id="PTHR42928:SF5">
    <property type="entry name" value="BLR1237 PROTEIN"/>
    <property type="match status" value="1"/>
</dbReference>
<dbReference type="SUPFAM" id="SSF53850">
    <property type="entry name" value="Periplasmic binding protein-like II"/>
    <property type="match status" value="1"/>
</dbReference>
<dbReference type="InterPro" id="IPR042100">
    <property type="entry name" value="Bug_dom1"/>
</dbReference>
<dbReference type="PANTHER" id="PTHR42928">
    <property type="entry name" value="TRICARBOXYLATE-BINDING PROTEIN"/>
    <property type="match status" value="1"/>
</dbReference>
<comment type="caution">
    <text evidence="2">The sequence shown here is derived from an EMBL/GenBank/DDBJ whole genome shotgun (WGS) entry which is preliminary data.</text>
</comment>
<evidence type="ECO:0000256" key="1">
    <source>
        <dbReference type="SAM" id="MobiDB-lite"/>
    </source>
</evidence>
<sequence>MKKIVSILLAVLLLAAIATGCSSGTSSSPTASPSASASVAPSTTPAESGWPTSTVQIMLPSSAGGATDLIGRGLSAFLQDKLGQPFVVVNQNDGGGVVAFETVRNAKPDGNTILLDSCGMIVGYNAGLYDKHPLDDFAIVAVMPAGGSYSVVVAPDSPYNSMEDLLNAADANPDTITCGVQFGNSSHMMGAMLKYDTNAKFRFVEAGSDQDKLAAMQGKQMTFAFINTKNAAPYMEAGKLKVLATIGGTADRDQKLPDIPSLYELGYKTCLYGTDFYILAAKDTDAATVEKMNEWIGKALADQSVIDVTNKVNMPLQYLNVKDSIDRVKTVSDKIAMVAAAVGLKQ</sequence>
<evidence type="ECO:0000313" key="2">
    <source>
        <dbReference type="EMBL" id="MPM10011.1"/>
    </source>
</evidence>